<keyword evidence="9 10" id="KW-0472">Membrane</keyword>
<dbReference type="PANTHER" id="PTHR23284">
    <property type="entry name" value="PROLACTIN REGULATORY ELEMENT BINDING PROTEIN"/>
    <property type="match status" value="1"/>
</dbReference>
<dbReference type="InParanoid" id="A0A1D2VHY4"/>
<sequence length="428" mass="48081">MEAASWNVGYPIFGARFLDEDTLLVAGGGGEGNHGIPNKLTALQIDFSRKNKVIKKFRELQLPPNSDSPMSLDTNGEIILMGCNEGSEKIKKGKNCHLRKYDYIDQHLVFSKSINLFTDFSNDINNYTKCCYISDDSSIGCISNSNEKNPQLIIINTSNNQLKLKYKIIEKTNNIIKDLHISPDGKTIVYITSSTFKAISTVSGKILISKNSSALSTSSQTLIFAKIRFINNNEFIIGCNINNKGGISIVHYSILDQLLISNKLISKKIKSITSMDFWPNIIIKVYQDIKNPEKTITKSEIDINNSLISIAGNNYSVILLKFKNFKNLFEFKKTHNFVITKVTFSPTGQYLASVSAANTIHVIKLPSKFITSNQTQIKSKNLNTFLSIILSLLFVLILAILIQYLINKKLIQHLIDIPTIKSELKKRR</sequence>
<dbReference type="FunCoup" id="A0A1D2VHY4">
    <property type="interactions" value="165"/>
</dbReference>
<dbReference type="GO" id="GO:0005789">
    <property type="term" value="C:endoplasmic reticulum membrane"/>
    <property type="evidence" value="ECO:0007669"/>
    <property type="project" value="UniProtKB-SubCell"/>
</dbReference>
<keyword evidence="5 10" id="KW-0256">Endoplasmic reticulum</keyword>
<evidence type="ECO:0000256" key="5">
    <source>
        <dbReference type="ARBA" id="ARBA00022824"/>
    </source>
</evidence>
<keyword evidence="7 10" id="KW-0653">Protein transport</keyword>
<keyword evidence="8 10" id="KW-1133">Transmembrane helix</keyword>
<dbReference type="GO" id="GO:0015031">
    <property type="term" value="P:protein transport"/>
    <property type="evidence" value="ECO:0007669"/>
    <property type="project" value="UniProtKB-KW"/>
</dbReference>
<dbReference type="InterPro" id="IPR011047">
    <property type="entry name" value="Quinoprotein_ADH-like_sf"/>
</dbReference>
<dbReference type="PANTHER" id="PTHR23284:SF0">
    <property type="entry name" value="PROLACTIN REGULATORY ELEMENT-BINDING PROTEIN"/>
    <property type="match status" value="1"/>
</dbReference>
<keyword evidence="6" id="KW-0931">ER-Golgi transport</keyword>
<comment type="similarity">
    <text evidence="10">Belongs to the WD repeat SEC12 family.</text>
</comment>
<comment type="function">
    <text evidence="10">Guanine nucleotide-exchange factor (GEF) required for the formation or budding of transport vesicles from the ER.</text>
</comment>
<evidence type="ECO:0000256" key="2">
    <source>
        <dbReference type="ARBA" id="ARBA00022574"/>
    </source>
</evidence>
<dbReference type="Gene3D" id="2.130.10.10">
    <property type="entry name" value="YVTN repeat-like/Quinoprotein amine dehydrogenase"/>
    <property type="match status" value="2"/>
</dbReference>
<evidence type="ECO:0000256" key="8">
    <source>
        <dbReference type="ARBA" id="ARBA00022989"/>
    </source>
</evidence>
<evidence type="ECO:0000313" key="12">
    <source>
        <dbReference type="Proteomes" id="UP000095038"/>
    </source>
</evidence>
<dbReference type="GO" id="GO:0003400">
    <property type="term" value="P:regulation of COPII vesicle coating"/>
    <property type="evidence" value="ECO:0007669"/>
    <property type="project" value="UniProtKB-UniRule"/>
</dbReference>
<dbReference type="InterPro" id="IPR045260">
    <property type="entry name" value="Sec12-like"/>
</dbReference>
<protein>
    <recommendedName>
        <fullName evidence="10">Guanine nucleotide-exchange factor SEC12</fullName>
    </recommendedName>
</protein>
<accession>A0A1D2VHY4</accession>
<keyword evidence="4 10" id="KW-0677">Repeat</keyword>
<evidence type="ECO:0000256" key="9">
    <source>
        <dbReference type="ARBA" id="ARBA00023136"/>
    </source>
</evidence>
<proteinExistence type="inferred from homology"/>
<dbReference type="RefSeq" id="XP_020047581.1">
    <property type="nucleotide sequence ID" value="XM_020193290.1"/>
</dbReference>
<dbReference type="OrthoDB" id="2013972at2759"/>
<evidence type="ECO:0000313" key="11">
    <source>
        <dbReference type="EMBL" id="ODV61274.1"/>
    </source>
</evidence>
<evidence type="ECO:0000256" key="4">
    <source>
        <dbReference type="ARBA" id="ARBA00022737"/>
    </source>
</evidence>
<keyword evidence="12" id="KW-1185">Reference proteome</keyword>
<evidence type="ECO:0000256" key="1">
    <source>
        <dbReference type="ARBA" id="ARBA00022448"/>
    </source>
</evidence>
<evidence type="ECO:0000256" key="10">
    <source>
        <dbReference type="RuleBase" id="RU369019"/>
    </source>
</evidence>
<dbReference type="AlphaFoldDB" id="A0A1D2VHY4"/>
<evidence type="ECO:0000256" key="7">
    <source>
        <dbReference type="ARBA" id="ARBA00022927"/>
    </source>
</evidence>
<name>A0A1D2VHY4_9ASCO</name>
<dbReference type="GeneID" id="30966926"/>
<evidence type="ECO:0000256" key="3">
    <source>
        <dbReference type="ARBA" id="ARBA00022692"/>
    </source>
</evidence>
<feature type="transmembrane region" description="Helical" evidence="10">
    <location>
        <begin position="385"/>
        <end position="406"/>
    </location>
</feature>
<reference evidence="12" key="1">
    <citation type="submission" date="2016-05" db="EMBL/GenBank/DDBJ databases">
        <title>Comparative genomics of biotechnologically important yeasts.</title>
        <authorList>
            <consortium name="DOE Joint Genome Institute"/>
            <person name="Riley R."/>
            <person name="Haridas S."/>
            <person name="Wolfe K.H."/>
            <person name="Lopes M.R."/>
            <person name="Hittinger C.T."/>
            <person name="Goker M."/>
            <person name="Salamov A."/>
            <person name="Wisecaver J."/>
            <person name="Long T.M."/>
            <person name="Aerts A.L."/>
            <person name="Barry K."/>
            <person name="Choi C."/>
            <person name="Clum A."/>
            <person name="Coughlan A.Y."/>
            <person name="Deshpande S."/>
            <person name="Douglass A.P."/>
            <person name="Hanson S.J."/>
            <person name="Klenk H.-P."/>
            <person name="Labutti K."/>
            <person name="Lapidus A."/>
            <person name="Lindquist E."/>
            <person name="Lipzen A."/>
            <person name="Meier-Kolthoff J.P."/>
            <person name="Ohm R.A."/>
            <person name="Otillar R.P."/>
            <person name="Pangilinan J."/>
            <person name="Peng Y."/>
            <person name="Rokas A."/>
            <person name="Rosa C.A."/>
            <person name="Scheuner C."/>
            <person name="Sibirny A.A."/>
            <person name="Slot J.C."/>
            <person name="Stielow J.B."/>
            <person name="Sun H."/>
            <person name="Kurtzman C.P."/>
            <person name="Blackwell M."/>
            <person name="Grigoriev I.V."/>
            <person name="Jeffries T.W."/>
        </authorList>
    </citation>
    <scope>NUCLEOTIDE SEQUENCE [LARGE SCALE GENOMIC DNA]</scope>
    <source>
        <strain evidence="12">DSM 1968</strain>
    </source>
</reference>
<dbReference type="InterPro" id="IPR015943">
    <property type="entry name" value="WD40/YVTN_repeat-like_dom_sf"/>
</dbReference>
<keyword evidence="2 10" id="KW-0853">WD repeat</keyword>
<dbReference type="SUPFAM" id="SSF50998">
    <property type="entry name" value="Quinoprotein alcohol dehydrogenase-like"/>
    <property type="match status" value="1"/>
</dbReference>
<evidence type="ECO:0000256" key="6">
    <source>
        <dbReference type="ARBA" id="ARBA00022892"/>
    </source>
</evidence>
<dbReference type="Proteomes" id="UP000095038">
    <property type="component" value="Unassembled WGS sequence"/>
</dbReference>
<keyword evidence="3 10" id="KW-0812">Transmembrane</keyword>
<gene>
    <name evidence="11" type="ORF">ASCRUDRAFT_75965</name>
</gene>
<comment type="subcellular location">
    <subcellularLocation>
        <location evidence="10">Endoplasmic reticulum membrane</location>
        <topology evidence="10">Single-pass type II membrane protein</topology>
    </subcellularLocation>
    <subcellularLocation>
        <location evidence="10">Golgi apparatus membrane</location>
        <topology evidence="10">Single-pass type II membrane protein</topology>
    </subcellularLocation>
</comment>
<dbReference type="GO" id="GO:0005085">
    <property type="term" value="F:guanyl-nucleotide exchange factor activity"/>
    <property type="evidence" value="ECO:0007669"/>
    <property type="project" value="InterPro"/>
</dbReference>
<keyword evidence="1 10" id="KW-0813">Transport</keyword>
<organism evidence="11 12">
    <name type="scientific">Ascoidea rubescens DSM 1968</name>
    <dbReference type="NCBI Taxonomy" id="1344418"/>
    <lineage>
        <taxon>Eukaryota</taxon>
        <taxon>Fungi</taxon>
        <taxon>Dikarya</taxon>
        <taxon>Ascomycota</taxon>
        <taxon>Saccharomycotina</taxon>
        <taxon>Saccharomycetes</taxon>
        <taxon>Ascoideaceae</taxon>
        <taxon>Ascoidea</taxon>
    </lineage>
</organism>
<dbReference type="GO" id="GO:0000139">
    <property type="term" value="C:Golgi membrane"/>
    <property type="evidence" value="ECO:0007669"/>
    <property type="project" value="UniProtKB-SubCell"/>
</dbReference>
<dbReference type="GO" id="GO:0006888">
    <property type="term" value="P:endoplasmic reticulum to Golgi vesicle-mediated transport"/>
    <property type="evidence" value="ECO:0007669"/>
    <property type="project" value="UniProtKB-UniRule"/>
</dbReference>
<dbReference type="STRING" id="1344418.A0A1D2VHY4"/>
<dbReference type="EMBL" id="KV454480">
    <property type="protein sequence ID" value="ODV61274.1"/>
    <property type="molecule type" value="Genomic_DNA"/>
</dbReference>